<feature type="transmembrane region" description="Helical" evidence="9">
    <location>
        <begin position="285"/>
        <end position="307"/>
    </location>
</feature>
<feature type="transmembrane region" description="Helical" evidence="9">
    <location>
        <begin position="35"/>
        <end position="55"/>
    </location>
</feature>
<comment type="similarity">
    <text evidence="9">Belongs to the binding-protein-dependent transport system permease family.</text>
</comment>
<comment type="subunit">
    <text evidence="2">The complex is composed of two ATP-binding proteins (CysA), two transmembrane proteins (CysT and CysW) and a solute-binding protein (CysP).</text>
</comment>
<evidence type="ECO:0000256" key="5">
    <source>
        <dbReference type="ARBA" id="ARBA00022989"/>
    </source>
</evidence>
<feature type="transmembrane region" description="Helical" evidence="9">
    <location>
        <begin position="76"/>
        <end position="104"/>
    </location>
</feature>
<organism evidence="10 11">
    <name type="scientific">Paradevosia tibetensis</name>
    <dbReference type="NCBI Taxonomy" id="1447062"/>
    <lineage>
        <taxon>Bacteria</taxon>
        <taxon>Pseudomonadati</taxon>
        <taxon>Pseudomonadota</taxon>
        <taxon>Alphaproteobacteria</taxon>
        <taxon>Hyphomicrobiales</taxon>
        <taxon>Devosiaceae</taxon>
        <taxon>Paradevosia</taxon>
    </lineage>
</organism>
<reference evidence="10 11" key="1">
    <citation type="journal article" date="2015" name="Int. J. Syst. Evol. Microbiol.">
        <title>Youhaiella tibetensis gen. nov., sp. nov., isolated from subsurface sediment.</title>
        <authorList>
            <person name="Wang Y.X."/>
            <person name="Huang F.Q."/>
            <person name="Nogi Y."/>
            <person name="Pang S.J."/>
            <person name="Wang P.K."/>
            <person name="Lv J."/>
        </authorList>
    </citation>
    <scope>NUCLEOTIDE SEQUENCE [LARGE SCALE GENOMIC DNA]</scope>
    <source>
        <strain evidence="11">fig4</strain>
    </source>
</reference>
<feature type="transmembrane region" description="Helical" evidence="9">
    <location>
        <begin position="175"/>
        <end position="194"/>
    </location>
</feature>
<gene>
    <name evidence="10" type="ORF">FNA67_19505</name>
</gene>
<feature type="transmembrane region" description="Helical" evidence="9">
    <location>
        <begin position="227"/>
        <end position="247"/>
    </location>
</feature>
<evidence type="ECO:0000256" key="1">
    <source>
        <dbReference type="ARBA" id="ARBA00004651"/>
    </source>
</evidence>
<keyword evidence="4 9" id="KW-0812">Transmembrane</keyword>
<feature type="transmembrane region" description="Helical" evidence="9">
    <location>
        <begin position="145"/>
        <end position="163"/>
    </location>
</feature>
<dbReference type="Pfam" id="PF00528">
    <property type="entry name" value="BPD_transp_1"/>
    <property type="match status" value="1"/>
</dbReference>
<dbReference type="CDD" id="cd06261">
    <property type="entry name" value="TM_PBP2"/>
    <property type="match status" value="1"/>
</dbReference>
<dbReference type="OrthoDB" id="9804629at2"/>
<dbReference type="PANTHER" id="PTHR30406">
    <property type="entry name" value="SULFATE TRANSPORT SYSTEM PERMEASE PROTEIN"/>
    <property type="match status" value="1"/>
</dbReference>
<evidence type="ECO:0000256" key="7">
    <source>
        <dbReference type="ARBA" id="ARBA00023136"/>
    </source>
</evidence>
<comment type="subcellular location">
    <subcellularLocation>
        <location evidence="1 9">Cell membrane</location>
        <topology evidence="1 9">Multi-pass membrane protein</topology>
    </subcellularLocation>
</comment>
<evidence type="ECO:0000256" key="8">
    <source>
        <dbReference type="ARBA" id="ARBA00025323"/>
    </source>
</evidence>
<proteinExistence type="inferred from homology"/>
<evidence type="ECO:0000256" key="6">
    <source>
        <dbReference type="ARBA" id="ARBA00023032"/>
    </source>
</evidence>
<keyword evidence="11" id="KW-1185">Reference proteome</keyword>
<evidence type="ECO:0000256" key="4">
    <source>
        <dbReference type="ARBA" id="ARBA00022692"/>
    </source>
</evidence>
<evidence type="ECO:0000313" key="10">
    <source>
        <dbReference type="EMBL" id="QEE22214.1"/>
    </source>
</evidence>
<dbReference type="EMBL" id="CP041690">
    <property type="protein sequence ID" value="QEE22214.1"/>
    <property type="molecule type" value="Genomic_DNA"/>
</dbReference>
<feature type="transmembrane region" description="Helical" evidence="9">
    <location>
        <begin position="253"/>
        <end position="273"/>
    </location>
</feature>
<dbReference type="KEGG" id="yti:FNA67_19505"/>
<evidence type="ECO:0000256" key="2">
    <source>
        <dbReference type="ARBA" id="ARBA00011779"/>
    </source>
</evidence>
<evidence type="ECO:0000313" key="11">
    <source>
        <dbReference type="Proteomes" id="UP000321062"/>
    </source>
</evidence>
<feature type="transmembrane region" description="Helical" evidence="9">
    <location>
        <begin position="116"/>
        <end position="138"/>
    </location>
</feature>
<keyword evidence="7 9" id="KW-0472">Membrane</keyword>
<dbReference type="SUPFAM" id="SSF161098">
    <property type="entry name" value="MetI-like"/>
    <property type="match status" value="1"/>
</dbReference>
<dbReference type="PANTHER" id="PTHR30406:SF8">
    <property type="entry name" value="SULFATE TRANSPORT SYSTEM PERMEASE PROTEIN CYST"/>
    <property type="match status" value="1"/>
</dbReference>
<keyword evidence="3 9" id="KW-0813">Transport</keyword>
<evidence type="ECO:0000256" key="3">
    <source>
        <dbReference type="ARBA" id="ARBA00022448"/>
    </source>
</evidence>
<comment type="function">
    <text evidence="8">Part of the ABC transporter complex CysAWTP (TC 3.A.1.6.1) involved in sulfate/thiosulfate import. Probably responsible for the translocation of the substrate across the membrane.</text>
</comment>
<dbReference type="InterPro" id="IPR035906">
    <property type="entry name" value="MetI-like_sf"/>
</dbReference>
<accession>A0A5B9DV33</accession>
<keyword evidence="6" id="KW-0764">Sulfate transport</keyword>
<dbReference type="Proteomes" id="UP000321062">
    <property type="component" value="Chromosome"/>
</dbReference>
<name>A0A5B9DV33_9HYPH</name>
<dbReference type="InterPro" id="IPR005667">
    <property type="entry name" value="Sulph_transpt2"/>
</dbReference>
<dbReference type="PROSITE" id="PS50928">
    <property type="entry name" value="ABC_TM1"/>
    <property type="match status" value="1"/>
</dbReference>
<keyword evidence="5 9" id="KW-1133">Transmembrane helix</keyword>
<dbReference type="AlphaFoldDB" id="A0A5B9DV33"/>
<dbReference type="GO" id="GO:0015419">
    <property type="term" value="F:ABC-type sulfate transporter activity"/>
    <property type="evidence" value="ECO:0007669"/>
    <property type="project" value="InterPro"/>
</dbReference>
<dbReference type="GO" id="GO:0005886">
    <property type="term" value="C:plasma membrane"/>
    <property type="evidence" value="ECO:0007669"/>
    <property type="project" value="UniProtKB-SubCell"/>
</dbReference>
<protein>
    <submittedName>
        <fullName evidence="10">Sulfate ABC transporter permease subunit CysT</fullName>
    </submittedName>
</protein>
<sequence>MTSSTHPASNRGNQPARAGWSFVKPSVIPGFGLTFGYTLLYLSIIVLIPIAALFFKAFSLPPERLVEIATDRRTLAALWVSFGSSFIAAAINVVFGVIVAWVLVRYRFPGRRLLDAIVDLPFALPTAVAGIALSTLYAPKGWVGSLFAPAGIIGQFFAPGSWWASQFGALNIKIAYTPTGITLALIFIGLPFVVRTVQPILEEFEQELEEAAATLGATRWQTITRVILPRLAPAVLTGFALAFARAVGEYGSVIFIAGNIPYVSEIAPLLIVIRLEEFDQPAASTIAVIMLVIAFAMLLAINLIQAWSRRRYGDGL</sequence>
<dbReference type="InterPro" id="IPR000515">
    <property type="entry name" value="MetI-like"/>
</dbReference>
<dbReference type="Gene3D" id="1.10.3720.10">
    <property type="entry name" value="MetI-like"/>
    <property type="match status" value="1"/>
</dbReference>
<evidence type="ECO:0000256" key="9">
    <source>
        <dbReference type="RuleBase" id="RU363032"/>
    </source>
</evidence>
<dbReference type="RefSeq" id="WP_147657744.1">
    <property type="nucleotide sequence ID" value="NZ_BMFM01000001.1"/>
</dbReference>